<evidence type="ECO:0000313" key="3">
    <source>
        <dbReference type="Proteomes" id="UP000265663"/>
    </source>
</evidence>
<evidence type="ECO:0000313" key="2">
    <source>
        <dbReference type="EMBL" id="RMZ67797.1"/>
    </source>
</evidence>
<reference evidence="2 3" key="1">
    <citation type="journal article" date="2014" name="PLoS ONE">
        <title>De novo Genome Assembly of the Fungal Plant Pathogen Pyrenophora semeniperda.</title>
        <authorList>
            <person name="Soliai M.M."/>
            <person name="Meyer S.E."/>
            <person name="Udall J.A."/>
            <person name="Elzinga D.E."/>
            <person name="Hermansen R.A."/>
            <person name="Bodily P.M."/>
            <person name="Hart A.A."/>
            <person name="Coleman C.E."/>
        </authorList>
    </citation>
    <scope>NUCLEOTIDE SEQUENCE [LARGE SCALE GENOMIC DNA]</scope>
    <source>
        <strain evidence="2 3">CCB06</strain>
        <tissue evidence="2">Mycelium</tissue>
    </source>
</reference>
<feature type="compositionally biased region" description="Basic and acidic residues" evidence="1">
    <location>
        <begin position="1"/>
        <end position="10"/>
    </location>
</feature>
<sequence>MASEQHEGITRDSNTLAAPSTNGKGPDSSTVSIASSDAGEDMSKDGATVRLKTRKHSDARSDASSSHRQRMSKLFKGRKKSRASVSQDDLSMADPADHIPPVPDLKRPSMGQLYQSDDSLGLAKSVTSSLLTEDSDVES</sequence>
<gene>
    <name evidence="2" type="ORF">GMOD_00003824</name>
</gene>
<evidence type="ECO:0000256" key="1">
    <source>
        <dbReference type="SAM" id="MobiDB-lite"/>
    </source>
</evidence>
<protein>
    <submittedName>
        <fullName evidence="2">Uncharacterized protein</fullName>
    </submittedName>
</protein>
<dbReference type="EMBL" id="KE747814">
    <property type="protein sequence ID" value="RMZ67797.1"/>
    <property type="molecule type" value="Genomic_DNA"/>
</dbReference>
<organism evidence="2 3">
    <name type="scientific">Pyrenophora seminiperda CCB06</name>
    <dbReference type="NCBI Taxonomy" id="1302712"/>
    <lineage>
        <taxon>Eukaryota</taxon>
        <taxon>Fungi</taxon>
        <taxon>Dikarya</taxon>
        <taxon>Ascomycota</taxon>
        <taxon>Pezizomycotina</taxon>
        <taxon>Dothideomycetes</taxon>
        <taxon>Pleosporomycetidae</taxon>
        <taxon>Pleosporales</taxon>
        <taxon>Pleosporineae</taxon>
        <taxon>Pleosporaceae</taxon>
        <taxon>Pyrenophora</taxon>
    </lineage>
</organism>
<feature type="compositionally biased region" description="Basic residues" evidence="1">
    <location>
        <begin position="67"/>
        <end position="82"/>
    </location>
</feature>
<accession>A0A3M7LZU9</accession>
<feature type="compositionally biased region" description="Polar residues" evidence="1">
    <location>
        <begin position="11"/>
        <end position="35"/>
    </location>
</feature>
<name>A0A3M7LZU9_9PLEO</name>
<keyword evidence="3" id="KW-1185">Reference proteome</keyword>
<dbReference type="Proteomes" id="UP000265663">
    <property type="component" value="Unassembled WGS sequence"/>
</dbReference>
<feature type="region of interest" description="Disordered" evidence="1">
    <location>
        <begin position="1"/>
        <end position="139"/>
    </location>
</feature>
<dbReference type="OrthoDB" id="2162691at2759"/>
<dbReference type="AlphaFoldDB" id="A0A3M7LZU9"/>
<proteinExistence type="predicted"/>